<feature type="non-terminal residue" evidence="1">
    <location>
        <position position="1"/>
    </location>
</feature>
<proteinExistence type="predicted"/>
<accession>A0A6L9QA23</accession>
<protein>
    <submittedName>
        <fullName evidence="1">LuxR family transcriptional regulator</fullName>
    </submittedName>
</protein>
<dbReference type="EMBL" id="JAAGLI010000202">
    <property type="protein sequence ID" value="NEA22347.1"/>
    <property type="molecule type" value="Genomic_DNA"/>
</dbReference>
<dbReference type="AlphaFoldDB" id="A0A6L9QA23"/>
<dbReference type="Proteomes" id="UP000475532">
    <property type="component" value="Unassembled WGS sequence"/>
</dbReference>
<gene>
    <name evidence="1" type="ORF">G3I70_07575</name>
</gene>
<feature type="non-terminal residue" evidence="1">
    <location>
        <position position="100"/>
    </location>
</feature>
<evidence type="ECO:0000313" key="1">
    <source>
        <dbReference type="EMBL" id="NEA22347.1"/>
    </source>
</evidence>
<evidence type="ECO:0000313" key="2">
    <source>
        <dbReference type="Proteomes" id="UP000475532"/>
    </source>
</evidence>
<sequence length="100" mass="10228">QTAALPLALTQQIAVDVFAGDLAGAASLVEEVATVSEAIGIPVPPYGGLLVAAWQGRDTELAGLLRTVAAEARRRGEGNGPTVGAWAQALLCNSRGRYAE</sequence>
<name>A0A6L9QA23_9ACTN</name>
<organism evidence="1 2">
    <name type="scientific">Actinomadura bangladeshensis</name>
    <dbReference type="NCBI Taxonomy" id="453573"/>
    <lineage>
        <taxon>Bacteria</taxon>
        <taxon>Bacillati</taxon>
        <taxon>Actinomycetota</taxon>
        <taxon>Actinomycetes</taxon>
        <taxon>Streptosporangiales</taxon>
        <taxon>Thermomonosporaceae</taxon>
        <taxon>Actinomadura</taxon>
    </lineage>
</organism>
<reference evidence="1 2" key="1">
    <citation type="submission" date="2020-01" db="EMBL/GenBank/DDBJ databases">
        <title>Insect and environment-associated Actinomycetes.</title>
        <authorList>
            <person name="Currrie C."/>
            <person name="Chevrette M."/>
            <person name="Carlson C."/>
            <person name="Stubbendieck R."/>
            <person name="Wendt-Pienkowski E."/>
        </authorList>
    </citation>
    <scope>NUCLEOTIDE SEQUENCE [LARGE SCALE GENOMIC DNA]</scope>
    <source>
        <strain evidence="1 2">SID10258</strain>
    </source>
</reference>
<comment type="caution">
    <text evidence="1">The sequence shown here is derived from an EMBL/GenBank/DDBJ whole genome shotgun (WGS) entry which is preliminary data.</text>
</comment>